<dbReference type="GO" id="GO:0005829">
    <property type="term" value="C:cytosol"/>
    <property type="evidence" value="ECO:0007669"/>
    <property type="project" value="TreeGrafter"/>
</dbReference>
<evidence type="ECO:0000256" key="3">
    <source>
        <dbReference type="ARBA" id="ARBA00023015"/>
    </source>
</evidence>
<dbReference type="NCBIfam" id="NF009044">
    <property type="entry name" value="PRK12378.1"/>
    <property type="match status" value="1"/>
</dbReference>
<evidence type="ECO:0000256" key="4">
    <source>
        <dbReference type="ARBA" id="ARBA00023125"/>
    </source>
</evidence>
<keyword evidence="4 6" id="KW-0238">DNA-binding</keyword>
<dbReference type="AlphaFoldDB" id="S5DLZ0"/>
<dbReference type="HAMAP" id="MF_00693">
    <property type="entry name" value="Transcrip_reg_TACO1"/>
    <property type="match status" value="1"/>
</dbReference>
<dbReference type="Pfam" id="PF20772">
    <property type="entry name" value="TACO1_YebC_N"/>
    <property type="match status" value="1"/>
</dbReference>
<keyword evidence="5 6" id="KW-0804">Transcription</keyword>
<proteinExistence type="inferred from homology"/>
<feature type="domain" description="TACO1/YebC-like second and third" evidence="7">
    <location>
        <begin position="84"/>
        <end position="234"/>
    </location>
</feature>
<dbReference type="InterPro" id="IPR017856">
    <property type="entry name" value="Integrase-like_N"/>
</dbReference>
<accession>S5DLZ0</accession>
<evidence type="ECO:0000256" key="5">
    <source>
        <dbReference type="ARBA" id="ARBA00023163"/>
    </source>
</evidence>
<feature type="domain" description="TACO1/YebC-like N-terminal" evidence="8">
    <location>
        <begin position="5"/>
        <end position="75"/>
    </location>
</feature>
<sequence>MSGHSKWSTIKRKKGANDAKRGKLFAKLVKGIEVAAKNGGTDPSANAALYQAISKAKSNSVPNDNIERALKRVDGDSDAGEIFELTYEGYGPHGVAILINCLTDNKNRTSSDVRAVLTKNNGSMGNPGSVAYLFELKAIFQFEKYDDELIELAINNNCLDIQESNNGITLEFEPSIFKTVYESFNSSSYQPSNAEIANIPSSSINLDRSQFTQITKLIESLEDLDDVQDVYANFDIEEKDLESLLSE</sequence>
<dbReference type="GO" id="GO:0003677">
    <property type="term" value="F:DNA binding"/>
    <property type="evidence" value="ECO:0007669"/>
    <property type="project" value="UniProtKB-UniRule"/>
</dbReference>
<reference evidence="9" key="1">
    <citation type="journal article" date="2013" name="Sci. Rep.">
        <title>Metagenomics uncovers a new group of low GC and ultra-small marine Actinobacteria.</title>
        <authorList>
            <person name="Ghai R."/>
            <person name="Mizuno C.M."/>
            <person name="Picazo A."/>
            <person name="Camacho A."/>
            <person name="Rodriguez-Valera F."/>
        </authorList>
    </citation>
    <scope>NUCLEOTIDE SEQUENCE</scope>
</reference>
<dbReference type="InterPro" id="IPR026564">
    <property type="entry name" value="Transcrip_reg_TACO1-like_dom3"/>
</dbReference>
<dbReference type="Pfam" id="PF01709">
    <property type="entry name" value="Transcrip_reg"/>
    <property type="match status" value="1"/>
</dbReference>
<dbReference type="InterPro" id="IPR048300">
    <property type="entry name" value="TACO1_YebC-like_2nd/3rd_dom"/>
</dbReference>
<dbReference type="InterPro" id="IPR029072">
    <property type="entry name" value="YebC-like"/>
</dbReference>
<dbReference type="PANTHER" id="PTHR12532">
    <property type="entry name" value="TRANSLATIONAL ACTIVATOR OF CYTOCHROME C OXIDASE 1"/>
    <property type="match status" value="1"/>
</dbReference>
<comment type="similarity">
    <text evidence="1 6">Belongs to the TACO1 family.</text>
</comment>
<dbReference type="PANTHER" id="PTHR12532:SF6">
    <property type="entry name" value="TRANSCRIPTIONAL REGULATORY PROTEIN YEBC-RELATED"/>
    <property type="match status" value="1"/>
</dbReference>
<dbReference type="SUPFAM" id="SSF75625">
    <property type="entry name" value="YebC-like"/>
    <property type="match status" value="1"/>
</dbReference>
<dbReference type="FunFam" id="1.10.10.200:FF:000002">
    <property type="entry name" value="Probable transcriptional regulatory protein CLM62_37755"/>
    <property type="match status" value="1"/>
</dbReference>
<keyword evidence="3 6" id="KW-0805">Transcription regulation</keyword>
<dbReference type="NCBIfam" id="NF001030">
    <property type="entry name" value="PRK00110.1"/>
    <property type="match status" value="1"/>
</dbReference>
<organism evidence="9">
    <name type="scientific">Candidatus Actinomarina minuta</name>
    <dbReference type="NCBI Taxonomy" id="1389454"/>
    <lineage>
        <taxon>Bacteria</taxon>
        <taxon>Bacillati</taxon>
        <taxon>Actinomycetota</taxon>
        <taxon>Actinomycetes</taxon>
        <taxon>Candidatus Actinomarinidae</taxon>
        <taxon>Candidatus Actinomarinales</taxon>
        <taxon>Candidatus Actinomarineae</taxon>
        <taxon>Candidatus Actinomarinaceae</taxon>
        <taxon>Candidatus Actinomarina</taxon>
    </lineage>
</organism>
<dbReference type="GO" id="GO:0006355">
    <property type="term" value="P:regulation of DNA-templated transcription"/>
    <property type="evidence" value="ECO:0007669"/>
    <property type="project" value="UniProtKB-UniRule"/>
</dbReference>
<evidence type="ECO:0000256" key="6">
    <source>
        <dbReference type="HAMAP-Rule" id="MF_00693"/>
    </source>
</evidence>
<evidence type="ECO:0000259" key="7">
    <source>
        <dbReference type="Pfam" id="PF01709"/>
    </source>
</evidence>
<evidence type="ECO:0000256" key="1">
    <source>
        <dbReference type="ARBA" id="ARBA00008724"/>
    </source>
</evidence>
<name>S5DLZ0_9ACTN</name>
<comment type="subcellular location">
    <subcellularLocation>
        <location evidence="6">Cytoplasm</location>
    </subcellularLocation>
</comment>
<dbReference type="EMBL" id="KC811146">
    <property type="protein sequence ID" value="AGQ19911.1"/>
    <property type="molecule type" value="Genomic_DNA"/>
</dbReference>
<dbReference type="NCBIfam" id="TIGR01033">
    <property type="entry name" value="YebC/PmpR family DNA-binding transcriptional regulator"/>
    <property type="match status" value="1"/>
</dbReference>
<keyword evidence="2 6" id="KW-0963">Cytoplasm</keyword>
<evidence type="ECO:0000259" key="8">
    <source>
        <dbReference type="Pfam" id="PF20772"/>
    </source>
</evidence>
<evidence type="ECO:0000313" key="9">
    <source>
        <dbReference type="EMBL" id="AGQ19911.1"/>
    </source>
</evidence>
<evidence type="ECO:0000256" key="2">
    <source>
        <dbReference type="ARBA" id="ARBA00022490"/>
    </source>
</evidence>
<dbReference type="InterPro" id="IPR002876">
    <property type="entry name" value="Transcrip_reg_TACO1-like"/>
</dbReference>
<dbReference type="InterPro" id="IPR049083">
    <property type="entry name" value="TACO1_YebC_N"/>
</dbReference>
<protein>
    <recommendedName>
        <fullName evidence="6">Probable transcriptional regulatory protein</fullName>
    </recommendedName>
</protein>
<dbReference type="Gene3D" id="3.30.70.980">
    <property type="match status" value="2"/>
</dbReference>
<dbReference type="Gene3D" id="1.10.10.200">
    <property type="match status" value="1"/>
</dbReference>